<dbReference type="OrthoDB" id="197882at2759"/>
<reference evidence="2" key="2">
    <citation type="submission" date="2021-04" db="EMBL/GenBank/DDBJ databases">
        <authorList>
            <person name="Podell S."/>
        </authorList>
    </citation>
    <scope>NUCLEOTIDE SEQUENCE</scope>
    <source>
        <strain evidence="2">Hildebrandi</strain>
    </source>
</reference>
<evidence type="ECO:0008006" key="4">
    <source>
        <dbReference type="Google" id="ProtNLM"/>
    </source>
</evidence>
<keyword evidence="3" id="KW-1185">Reference proteome</keyword>
<dbReference type="Proteomes" id="UP000693970">
    <property type="component" value="Unassembled WGS sequence"/>
</dbReference>
<evidence type="ECO:0000313" key="3">
    <source>
        <dbReference type="Proteomes" id="UP000693970"/>
    </source>
</evidence>
<proteinExistence type="predicted"/>
<sequence>MKSSRSLSLLMLLASLTISRLHAFVTAPLKLAAPSFSSTSNLQMTILSYNGKKKDFKPGTPLSTAVQQLGLKPTYSCKKGDCATCQIFLAGRATKPCVAKVPEAPKLKSLQEMGLEIRA</sequence>
<feature type="signal peptide" evidence="1">
    <location>
        <begin position="1"/>
        <end position="23"/>
    </location>
</feature>
<dbReference type="GO" id="GO:0051537">
    <property type="term" value="F:2 iron, 2 sulfur cluster binding"/>
    <property type="evidence" value="ECO:0007669"/>
    <property type="project" value="InterPro"/>
</dbReference>
<dbReference type="PROSITE" id="PS00197">
    <property type="entry name" value="2FE2S_FER_1"/>
    <property type="match status" value="1"/>
</dbReference>
<protein>
    <recommendedName>
        <fullName evidence="4">Ferredoxin</fullName>
    </recommendedName>
</protein>
<dbReference type="EMBL" id="JAGRRH010000006">
    <property type="protein sequence ID" value="KAG7369167.1"/>
    <property type="molecule type" value="Genomic_DNA"/>
</dbReference>
<feature type="chain" id="PRO_5039897695" description="Ferredoxin" evidence="1">
    <location>
        <begin position="24"/>
        <end position="119"/>
    </location>
</feature>
<organism evidence="2 3">
    <name type="scientific">Nitzschia inconspicua</name>
    <dbReference type="NCBI Taxonomy" id="303405"/>
    <lineage>
        <taxon>Eukaryota</taxon>
        <taxon>Sar</taxon>
        <taxon>Stramenopiles</taxon>
        <taxon>Ochrophyta</taxon>
        <taxon>Bacillariophyta</taxon>
        <taxon>Bacillariophyceae</taxon>
        <taxon>Bacillariophycidae</taxon>
        <taxon>Bacillariales</taxon>
        <taxon>Bacillariaceae</taxon>
        <taxon>Nitzschia</taxon>
    </lineage>
</organism>
<comment type="caution">
    <text evidence="2">The sequence shown here is derived from an EMBL/GenBank/DDBJ whole genome shotgun (WGS) entry which is preliminary data.</text>
</comment>
<keyword evidence="1" id="KW-0732">Signal</keyword>
<dbReference type="InterPro" id="IPR006058">
    <property type="entry name" value="2Fe2S_fd_BS"/>
</dbReference>
<accession>A0A9K3LVR3</accession>
<dbReference type="AlphaFoldDB" id="A0A9K3LVR3"/>
<gene>
    <name evidence="2" type="ORF">IV203_031910</name>
</gene>
<reference evidence="2" key="1">
    <citation type="journal article" date="2021" name="Sci. Rep.">
        <title>Diploid genomic architecture of Nitzschia inconspicua, an elite biomass production diatom.</title>
        <authorList>
            <person name="Oliver A."/>
            <person name="Podell S."/>
            <person name="Pinowska A."/>
            <person name="Traller J.C."/>
            <person name="Smith S.R."/>
            <person name="McClure R."/>
            <person name="Beliaev A."/>
            <person name="Bohutskyi P."/>
            <person name="Hill E.A."/>
            <person name="Rabines A."/>
            <person name="Zheng H."/>
            <person name="Allen L.Z."/>
            <person name="Kuo A."/>
            <person name="Grigoriev I.V."/>
            <person name="Allen A.E."/>
            <person name="Hazlebeck D."/>
            <person name="Allen E.E."/>
        </authorList>
    </citation>
    <scope>NUCLEOTIDE SEQUENCE</scope>
    <source>
        <strain evidence="2">Hildebrandi</strain>
    </source>
</reference>
<evidence type="ECO:0000313" key="2">
    <source>
        <dbReference type="EMBL" id="KAG7369167.1"/>
    </source>
</evidence>
<name>A0A9K3LVR3_9STRA</name>
<evidence type="ECO:0000256" key="1">
    <source>
        <dbReference type="SAM" id="SignalP"/>
    </source>
</evidence>